<keyword evidence="1" id="KW-0732">Signal</keyword>
<feature type="chain" id="PRO_5031434770" evidence="1">
    <location>
        <begin position="24"/>
        <end position="60"/>
    </location>
</feature>
<organism evidence="2 3">
    <name type="scientific">Sphaerotilus montanus</name>
    <dbReference type="NCBI Taxonomy" id="522889"/>
    <lineage>
        <taxon>Bacteria</taxon>
        <taxon>Pseudomonadati</taxon>
        <taxon>Pseudomonadota</taxon>
        <taxon>Betaproteobacteria</taxon>
        <taxon>Burkholderiales</taxon>
        <taxon>Sphaerotilaceae</taxon>
        <taxon>Sphaerotilus</taxon>
    </lineage>
</organism>
<comment type="caution">
    <text evidence="2">The sequence shown here is derived from an EMBL/GenBank/DDBJ whole genome shotgun (WGS) entry which is preliminary data.</text>
</comment>
<dbReference type="AlphaFoldDB" id="A0A7Y9QVB7"/>
<dbReference type="EMBL" id="JACCFH010000001">
    <property type="protein sequence ID" value="NYG32080.1"/>
    <property type="molecule type" value="Genomic_DNA"/>
</dbReference>
<feature type="signal peptide" evidence="1">
    <location>
        <begin position="1"/>
        <end position="23"/>
    </location>
</feature>
<gene>
    <name evidence="2" type="ORF">BDD16_001066</name>
</gene>
<protein>
    <submittedName>
        <fullName evidence="2">Uncharacterized protein</fullName>
    </submittedName>
</protein>
<evidence type="ECO:0000256" key="1">
    <source>
        <dbReference type="SAM" id="SignalP"/>
    </source>
</evidence>
<name>A0A7Y9QVB7_9BURK</name>
<reference evidence="2 3" key="1">
    <citation type="submission" date="2020-07" db="EMBL/GenBank/DDBJ databases">
        <title>Genomic Encyclopedia of Archaeal and Bacterial Type Strains, Phase II (KMG-II): from individual species to whole genera.</title>
        <authorList>
            <person name="Goeker M."/>
        </authorList>
    </citation>
    <scope>NUCLEOTIDE SEQUENCE [LARGE SCALE GENOMIC DNA]</scope>
    <source>
        <strain evidence="2 3">DSM 21226</strain>
    </source>
</reference>
<keyword evidence="3" id="KW-1185">Reference proteome</keyword>
<sequence length="60" mass="6251">MNKLLTLGAAVPVAAVLLPVAQAAPMTRADYDAAIRKCDPLVGDPRALCTETAKQKFGTP</sequence>
<accession>A0A7Y9QVB7</accession>
<dbReference type="RefSeq" id="WP_179633008.1">
    <property type="nucleotide sequence ID" value="NZ_JACCFH010000001.1"/>
</dbReference>
<proteinExistence type="predicted"/>
<evidence type="ECO:0000313" key="2">
    <source>
        <dbReference type="EMBL" id="NYG32080.1"/>
    </source>
</evidence>
<evidence type="ECO:0000313" key="3">
    <source>
        <dbReference type="Proteomes" id="UP000518288"/>
    </source>
</evidence>
<dbReference type="Proteomes" id="UP000518288">
    <property type="component" value="Unassembled WGS sequence"/>
</dbReference>